<evidence type="ECO:0000313" key="5">
    <source>
        <dbReference type="Proteomes" id="UP000269945"/>
    </source>
</evidence>
<dbReference type="CDD" id="cd00130">
    <property type="entry name" value="PAS"/>
    <property type="match status" value="1"/>
</dbReference>
<comment type="caution">
    <text evidence="4">The sequence shown here is derived from an EMBL/GenBank/DDBJ whole genome shotgun (WGS) entry which is preliminary data.</text>
</comment>
<evidence type="ECO:0000259" key="3">
    <source>
        <dbReference type="PROSITE" id="PS50112"/>
    </source>
</evidence>
<dbReference type="PANTHER" id="PTHR46055:SF4">
    <property type="entry name" value="CIRCADIAN CLOCK PROTEIN PASD1"/>
    <property type="match status" value="1"/>
</dbReference>
<dbReference type="AlphaFoldDB" id="A0A9X9PU08"/>
<dbReference type="Gene3D" id="3.30.450.20">
    <property type="entry name" value="PAS domain"/>
    <property type="match status" value="1"/>
</dbReference>
<keyword evidence="1" id="KW-0090">Biological rhythms</keyword>
<gene>
    <name evidence="4" type="ORF">BN2614_LOCUS3</name>
</gene>
<feature type="non-terminal residue" evidence="4">
    <location>
        <position position="105"/>
    </location>
</feature>
<dbReference type="InterPro" id="IPR035965">
    <property type="entry name" value="PAS-like_dom_sf"/>
</dbReference>
<dbReference type="Proteomes" id="UP000269945">
    <property type="component" value="Unassembled WGS sequence"/>
</dbReference>
<dbReference type="EMBL" id="CYRY02001581">
    <property type="protein sequence ID" value="VCW66219.1"/>
    <property type="molecule type" value="Genomic_DNA"/>
</dbReference>
<feature type="non-terminal residue" evidence="4">
    <location>
        <position position="1"/>
    </location>
</feature>
<dbReference type="PANTHER" id="PTHR46055">
    <property type="entry name" value="CIRCADIAN LOCOMOTER OUTPUT CYCLES PROTEIN KAPUT"/>
    <property type="match status" value="1"/>
</dbReference>
<reference evidence="4 5" key="1">
    <citation type="submission" date="2018-10" db="EMBL/GenBank/DDBJ databases">
        <authorList>
            <person name="Ekblom R."/>
            <person name="Jareborg N."/>
        </authorList>
    </citation>
    <scope>NUCLEOTIDE SEQUENCE [LARGE SCALE GENOMIC DNA]</scope>
    <source>
        <tissue evidence="4">Muscle</tissue>
    </source>
</reference>
<dbReference type="PROSITE" id="PS50112">
    <property type="entry name" value="PAS"/>
    <property type="match status" value="1"/>
</dbReference>
<protein>
    <recommendedName>
        <fullName evidence="3">PAS domain-containing protein</fullName>
    </recommendedName>
</protein>
<dbReference type="InterPro" id="IPR047230">
    <property type="entry name" value="CLOCK-like"/>
</dbReference>
<proteinExistence type="predicted"/>
<evidence type="ECO:0000256" key="1">
    <source>
        <dbReference type="ARBA" id="ARBA00023108"/>
    </source>
</evidence>
<organism evidence="4 5">
    <name type="scientific">Gulo gulo</name>
    <name type="common">Wolverine</name>
    <name type="synonym">Gluton</name>
    <dbReference type="NCBI Taxonomy" id="48420"/>
    <lineage>
        <taxon>Eukaryota</taxon>
        <taxon>Metazoa</taxon>
        <taxon>Chordata</taxon>
        <taxon>Craniata</taxon>
        <taxon>Vertebrata</taxon>
        <taxon>Euteleostomi</taxon>
        <taxon>Mammalia</taxon>
        <taxon>Eutheria</taxon>
        <taxon>Laurasiatheria</taxon>
        <taxon>Carnivora</taxon>
        <taxon>Caniformia</taxon>
        <taxon>Musteloidea</taxon>
        <taxon>Mustelidae</taxon>
        <taxon>Guloninae</taxon>
        <taxon>Gulo</taxon>
    </lineage>
</organism>
<name>A0A9X9PU08_GULGU</name>
<dbReference type="GO" id="GO:0042754">
    <property type="term" value="P:negative regulation of circadian rhythm"/>
    <property type="evidence" value="ECO:0007669"/>
    <property type="project" value="TreeGrafter"/>
</dbReference>
<feature type="domain" description="PAS" evidence="3">
    <location>
        <begin position="1"/>
        <end position="53"/>
    </location>
</feature>
<sequence>TDGVIIFVAENITCLLGHLPNEIIGKKLLSLLPDHEKNEVYQKIALKLPLSNSVGKHIDFCCHLKRGNVEHDSRPTYEYVKLILTVQDILNEPLMLFSSFFPSHA</sequence>
<accession>A0A9X9PU08</accession>
<dbReference type="GO" id="GO:0032922">
    <property type="term" value="P:circadian regulation of gene expression"/>
    <property type="evidence" value="ECO:0007669"/>
    <property type="project" value="InterPro"/>
</dbReference>
<dbReference type="InterPro" id="IPR000014">
    <property type="entry name" value="PAS"/>
</dbReference>
<dbReference type="GO" id="GO:0045892">
    <property type="term" value="P:negative regulation of DNA-templated transcription"/>
    <property type="evidence" value="ECO:0007669"/>
    <property type="project" value="TreeGrafter"/>
</dbReference>
<evidence type="ECO:0000313" key="4">
    <source>
        <dbReference type="EMBL" id="VCW66219.1"/>
    </source>
</evidence>
<evidence type="ECO:0000256" key="2">
    <source>
        <dbReference type="ARBA" id="ARBA00023242"/>
    </source>
</evidence>
<dbReference type="GO" id="GO:0000981">
    <property type="term" value="F:DNA-binding transcription factor activity, RNA polymerase II-specific"/>
    <property type="evidence" value="ECO:0007669"/>
    <property type="project" value="InterPro"/>
</dbReference>
<keyword evidence="2" id="KW-0539">Nucleus</keyword>
<dbReference type="GO" id="GO:1990513">
    <property type="term" value="C:CLOCK-BMAL transcription complex"/>
    <property type="evidence" value="ECO:0007669"/>
    <property type="project" value="TreeGrafter"/>
</dbReference>
<keyword evidence="5" id="KW-1185">Reference proteome</keyword>
<dbReference type="SUPFAM" id="SSF55785">
    <property type="entry name" value="PYP-like sensor domain (PAS domain)"/>
    <property type="match status" value="1"/>
</dbReference>